<dbReference type="SMART" id="SM00355">
    <property type="entry name" value="ZnF_C2H2"/>
    <property type="match status" value="2"/>
</dbReference>
<dbReference type="EMBL" id="BTSX01000005">
    <property type="protein sequence ID" value="GMT01836.1"/>
    <property type="molecule type" value="Genomic_DNA"/>
</dbReference>
<dbReference type="Gene3D" id="1.10.30.10">
    <property type="entry name" value="High mobility group box domain"/>
    <property type="match status" value="1"/>
</dbReference>
<dbReference type="PANTHER" id="PTHR16062">
    <property type="entry name" value="SWI/SNF-RELATED"/>
    <property type="match status" value="1"/>
</dbReference>
<dbReference type="GO" id="GO:0016514">
    <property type="term" value="C:SWI/SNF complex"/>
    <property type="evidence" value="ECO:0007669"/>
    <property type="project" value="TreeGrafter"/>
</dbReference>
<evidence type="ECO:0000256" key="8">
    <source>
        <dbReference type="SAM" id="MobiDB-lite"/>
    </source>
</evidence>
<keyword evidence="11" id="KW-1185">Reference proteome</keyword>
<dbReference type="InterPro" id="IPR037382">
    <property type="entry name" value="Rsc/polybromo"/>
</dbReference>
<dbReference type="InterPro" id="IPR036910">
    <property type="entry name" value="HMG_box_dom_sf"/>
</dbReference>
<dbReference type="PROSITE" id="PS50118">
    <property type="entry name" value="HMG_BOX_2"/>
    <property type="match status" value="1"/>
</dbReference>
<evidence type="ECO:0000256" key="4">
    <source>
        <dbReference type="ARBA" id="ARBA00023015"/>
    </source>
</evidence>
<keyword evidence="2" id="KW-0677">Repeat</keyword>
<keyword evidence="6 7" id="KW-0539">Nucleus</keyword>
<dbReference type="GO" id="GO:0006338">
    <property type="term" value="P:chromatin remodeling"/>
    <property type="evidence" value="ECO:0007669"/>
    <property type="project" value="InterPro"/>
</dbReference>
<dbReference type="Proteomes" id="UP001432027">
    <property type="component" value="Unassembled WGS sequence"/>
</dbReference>
<feature type="DNA-binding region" description="HMG box" evidence="7">
    <location>
        <begin position="8"/>
        <end position="62"/>
    </location>
</feature>
<feature type="compositionally biased region" description="Low complexity" evidence="8">
    <location>
        <begin position="309"/>
        <end position="337"/>
    </location>
</feature>
<keyword evidence="5" id="KW-0804">Transcription</keyword>
<comment type="subcellular location">
    <subcellularLocation>
        <location evidence="1">Nucleus</location>
    </subcellularLocation>
</comment>
<gene>
    <name evidence="10" type="ORF">PENTCL1PPCAC_24010</name>
</gene>
<dbReference type="GO" id="GO:0006368">
    <property type="term" value="P:transcription elongation by RNA polymerase II"/>
    <property type="evidence" value="ECO:0007669"/>
    <property type="project" value="TreeGrafter"/>
</dbReference>
<dbReference type="InterPro" id="IPR013087">
    <property type="entry name" value="Znf_C2H2_type"/>
</dbReference>
<protein>
    <recommendedName>
        <fullName evidence="9">HMG box domain-containing protein</fullName>
    </recommendedName>
</protein>
<evidence type="ECO:0000313" key="10">
    <source>
        <dbReference type="EMBL" id="GMT01836.1"/>
    </source>
</evidence>
<dbReference type="Pfam" id="PF00505">
    <property type="entry name" value="HMG_box"/>
    <property type="match status" value="1"/>
</dbReference>
<feature type="non-terminal residue" evidence="10">
    <location>
        <position position="1"/>
    </location>
</feature>
<dbReference type="GO" id="GO:0003682">
    <property type="term" value="F:chromatin binding"/>
    <property type="evidence" value="ECO:0007669"/>
    <property type="project" value="TreeGrafter"/>
</dbReference>
<dbReference type="SUPFAM" id="SSF47095">
    <property type="entry name" value="HMG-box"/>
    <property type="match status" value="1"/>
</dbReference>
<keyword evidence="4" id="KW-0805">Transcription regulation</keyword>
<sequence length="463" mass="51907">LSHQPKLNAKSKSGYILFSAEIRKRIMAENPDAGFGEVSKIVGVEWKKLTEEQKKQYEVRAEYIANERAKQDAANIAAGKTVQMAPGHVRVYVCKWAACDFQFDCEQGLSEHVILYHTSQIIVDSENQYVCMWLTCLRNRKEGKPFPSLPRLHRHIKEKHVHSAVKSMAPNGRSRNYFKFVAAQGGENGTTGGQLVQFPFGMHPSQAPPGVLHNNHAGPPGMHPTAPPHQQLMMNGHHHQQHAAGDHHPQQQQMQHGTPVRVNGVDPRYHQTPAGPMHHHQAPHGHNYAAPMPQTPQTAHHQAHHHPGHPSQQQQHHPGMPQPGHHHPGAAQQQQMGTPGPMADARTVVSTLRGGGQHVVEPVFVPPPSSVHTRRVLHSETYLRYIESLSNARQRSVSAYDRSLRAHPRNTQTNVARLPANWLRESRGGQPVKEEEVVRALWRLREELLESTVDIERDYTGVL</sequence>
<dbReference type="InterPro" id="IPR009071">
    <property type="entry name" value="HMG_box_dom"/>
</dbReference>
<evidence type="ECO:0000259" key="9">
    <source>
        <dbReference type="PROSITE" id="PS50118"/>
    </source>
</evidence>
<dbReference type="GO" id="GO:0003677">
    <property type="term" value="F:DNA binding"/>
    <property type="evidence" value="ECO:0007669"/>
    <property type="project" value="UniProtKB-UniRule"/>
</dbReference>
<comment type="caution">
    <text evidence="10">The sequence shown here is derived from an EMBL/GenBank/DDBJ whole genome shotgun (WGS) entry which is preliminary data.</text>
</comment>
<organism evidence="10 11">
    <name type="scientific">Pristionchus entomophagus</name>
    <dbReference type="NCBI Taxonomy" id="358040"/>
    <lineage>
        <taxon>Eukaryota</taxon>
        <taxon>Metazoa</taxon>
        <taxon>Ecdysozoa</taxon>
        <taxon>Nematoda</taxon>
        <taxon>Chromadorea</taxon>
        <taxon>Rhabditida</taxon>
        <taxon>Rhabditina</taxon>
        <taxon>Diplogasteromorpha</taxon>
        <taxon>Diplogasteroidea</taxon>
        <taxon>Neodiplogasteridae</taxon>
        <taxon>Pristionchus</taxon>
    </lineage>
</organism>
<feature type="domain" description="HMG box" evidence="9">
    <location>
        <begin position="8"/>
        <end position="62"/>
    </location>
</feature>
<evidence type="ECO:0000256" key="7">
    <source>
        <dbReference type="PROSITE-ProRule" id="PRU00267"/>
    </source>
</evidence>
<dbReference type="PANTHER" id="PTHR16062:SF19">
    <property type="entry name" value="PROTEIN POLYBROMO-1"/>
    <property type="match status" value="1"/>
</dbReference>
<keyword evidence="3" id="KW-0156">Chromatin regulator</keyword>
<feature type="region of interest" description="Disordered" evidence="8">
    <location>
        <begin position="214"/>
        <end position="343"/>
    </location>
</feature>
<evidence type="ECO:0000256" key="1">
    <source>
        <dbReference type="ARBA" id="ARBA00004123"/>
    </source>
</evidence>
<evidence type="ECO:0000256" key="5">
    <source>
        <dbReference type="ARBA" id="ARBA00023163"/>
    </source>
</evidence>
<dbReference type="SMART" id="SM00398">
    <property type="entry name" value="HMG"/>
    <property type="match status" value="1"/>
</dbReference>
<dbReference type="Gene3D" id="3.30.160.60">
    <property type="entry name" value="Classic Zinc Finger"/>
    <property type="match status" value="1"/>
</dbReference>
<reference evidence="10" key="1">
    <citation type="submission" date="2023-10" db="EMBL/GenBank/DDBJ databases">
        <title>Genome assembly of Pristionchus species.</title>
        <authorList>
            <person name="Yoshida K."/>
            <person name="Sommer R.J."/>
        </authorList>
    </citation>
    <scope>NUCLEOTIDE SEQUENCE</scope>
    <source>
        <strain evidence="10">RS0144</strain>
    </source>
</reference>
<proteinExistence type="predicted"/>
<keyword evidence="7" id="KW-0238">DNA-binding</keyword>
<accession>A0AAV5U5S7</accession>
<evidence type="ECO:0000313" key="11">
    <source>
        <dbReference type="Proteomes" id="UP001432027"/>
    </source>
</evidence>
<evidence type="ECO:0000256" key="2">
    <source>
        <dbReference type="ARBA" id="ARBA00022737"/>
    </source>
</evidence>
<evidence type="ECO:0000256" key="3">
    <source>
        <dbReference type="ARBA" id="ARBA00022853"/>
    </source>
</evidence>
<dbReference type="GO" id="GO:0016586">
    <property type="term" value="C:RSC-type complex"/>
    <property type="evidence" value="ECO:0007669"/>
    <property type="project" value="InterPro"/>
</dbReference>
<evidence type="ECO:0000256" key="6">
    <source>
        <dbReference type="ARBA" id="ARBA00023242"/>
    </source>
</evidence>
<dbReference type="PROSITE" id="PS00028">
    <property type="entry name" value="ZINC_FINGER_C2H2_1"/>
    <property type="match status" value="1"/>
</dbReference>
<name>A0AAV5U5S7_9BILA</name>
<dbReference type="AlphaFoldDB" id="A0AAV5U5S7"/>